<dbReference type="EMBL" id="AVPK01000001">
    <property type="protein sequence ID" value="KGN39208.1"/>
    <property type="molecule type" value="Genomic_DNA"/>
</dbReference>
<evidence type="ECO:0000259" key="1">
    <source>
        <dbReference type="Pfam" id="PF00350"/>
    </source>
</evidence>
<dbReference type="OrthoDB" id="207675at2"/>
<dbReference type="InterPro" id="IPR045063">
    <property type="entry name" value="Dynamin_N"/>
</dbReference>
<feature type="domain" description="Dynamin N-terminal" evidence="1">
    <location>
        <begin position="67"/>
        <end position="202"/>
    </location>
</feature>
<sequence length="571" mass="59941">MKTSEATETSVLVEAVTGLRDAVEASVLPLTTPGQADGLAQRRELLQQLDDYVLPRLRSIDAPLLAVVGGSTGAGKSTLVNSIVGAQVSRSGVLRPTTTSPVLVHHPEDRKWFADQRILPSLARVTGGPGEESQPGTVRLVDSTSLPSGMALLDAPDIDSVVQANRELAGQLLSAADLWLFVTTAARYADAVPWDLLRTAADRGTAVAIVLDRIAPEAIDEIRPHLAGMLREQGLPTAPIFTVPETTLTPEGFLPAEAMGRLKAWLDALAGDARARSVVVSQTLKGAMGSLSGRTASLAEASDEQASAAEALTAAADGNYGRATQGVKDGMTDGTLLRGEVLARWQEFVGTGEFFRQVESTLSKWRDRITAAIKGQAVPAEDLGEALQSGVANLLVSHATAASADTAREWRRLPGGEALLAAHPELSKPSSDFNPRVEALVRQWQGEVFDIVRSEGGNRRTNARIAAYGVNAIGLFLMLVSFAATGGLTGAEVGIAGGTSVLAQRVLEAIFGDQAVREMAAKARQGLLSRVTELYGTEEQRYAAAVASVGDTAEQSAALHAAAARVREVSA</sequence>
<dbReference type="RefSeq" id="WP_035901992.1">
    <property type="nucleotide sequence ID" value="NZ_AVPK01000001.1"/>
</dbReference>
<dbReference type="Proteomes" id="UP000030011">
    <property type="component" value="Unassembled WGS sequence"/>
</dbReference>
<dbReference type="InterPro" id="IPR027417">
    <property type="entry name" value="P-loop_NTPase"/>
</dbReference>
<dbReference type="AlphaFoldDB" id="A0A0A0JPW8"/>
<organism evidence="2 3">
    <name type="scientific">Knoellia subterranea KCTC 19937</name>
    <dbReference type="NCBI Taxonomy" id="1385521"/>
    <lineage>
        <taxon>Bacteria</taxon>
        <taxon>Bacillati</taxon>
        <taxon>Actinomycetota</taxon>
        <taxon>Actinomycetes</taxon>
        <taxon>Micrococcales</taxon>
        <taxon>Intrasporangiaceae</taxon>
        <taxon>Knoellia</taxon>
    </lineage>
</organism>
<name>A0A0A0JPW8_9MICO</name>
<keyword evidence="3" id="KW-1185">Reference proteome</keyword>
<dbReference type="Gene3D" id="3.40.50.300">
    <property type="entry name" value="P-loop containing nucleotide triphosphate hydrolases"/>
    <property type="match status" value="1"/>
</dbReference>
<accession>A0A0A0JPW8</accession>
<proteinExistence type="predicted"/>
<evidence type="ECO:0000313" key="3">
    <source>
        <dbReference type="Proteomes" id="UP000030011"/>
    </source>
</evidence>
<dbReference type="Pfam" id="PF00350">
    <property type="entry name" value="Dynamin_N"/>
    <property type="match status" value="1"/>
</dbReference>
<gene>
    <name evidence="2" type="ORF">N803_01525</name>
</gene>
<protein>
    <submittedName>
        <fullName evidence="2">ABC transporter</fullName>
    </submittedName>
</protein>
<evidence type="ECO:0000313" key="2">
    <source>
        <dbReference type="EMBL" id="KGN39208.1"/>
    </source>
</evidence>
<comment type="caution">
    <text evidence="2">The sequence shown here is derived from an EMBL/GenBank/DDBJ whole genome shotgun (WGS) entry which is preliminary data.</text>
</comment>
<dbReference type="eggNOG" id="COG0699">
    <property type="taxonomic scope" value="Bacteria"/>
</dbReference>
<dbReference type="SUPFAM" id="SSF52540">
    <property type="entry name" value="P-loop containing nucleoside triphosphate hydrolases"/>
    <property type="match status" value="1"/>
</dbReference>
<reference evidence="2 3" key="1">
    <citation type="submission" date="2013-08" db="EMBL/GenBank/DDBJ databases">
        <title>The genome sequence of Knoellia subterranea.</title>
        <authorList>
            <person name="Zhu W."/>
            <person name="Wang G."/>
        </authorList>
    </citation>
    <scope>NUCLEOTIDE SEQUENCE [LARGE SCALE GENOMIC DNA]</scope>
    <source>
        <strain evidence="2 3">KCTC 19937</strain>
    </source>
</reference>
<dbReference type="STRING" id="1385521.N803_01525"/>